<evidence type="ECO:0000256" key="1">
    <source>
        <dbReference type="ARBA" id="ARBA00004141"/>
    </source>
</evidence>
<feature type="transmembrane region" description="Helical" evidence="8">
    <location>
        <begin position="441"/>
        <end position="465"/>
    </location>
</feature>
<keyword evidence="10" id="KW-0762">Sugar transport</keyword>
<dbReference type="SUPFAM" id="SSF103473">
    <property type="entry name" value="MFS general substrate transporter"/>
    <property type="match status" value="1"/>
</dbReference>
<feature type="transmembrane region" description="Helical" evidence="8">
    <location>
        <begin position="81"/>
        <end position="100"/>
    </location>
</feature>
<evidence type="ECO:0000313" key="10">
    <source>
        <dbReference type="EMBL" id="ORZ03758.1"/>
    </source>
</evidence>
<comment type="subcellular location">
    <subcellularLocation>
        <location evidence="1">Membrane</location>
        <topology evidence="1">Multi-pass membrane protein</topology>
    </subcellularLocation>
</comment>
<evidence type="ECO:0000256" key="6">
    <source>
        <dbReference type="ARBA" id="ARBA00023136"/>
    </source>
</evidence>
<dbReference type="PROSITE" id="PS00216">
    <property type="entry name" value="SUGAR_TRANSPORT_1"/>
    <property type="match status" value="1"/>
</dbReference>
<keyword evidence="11" id="KW-1185">Reference proteome</keyword>
<protein>
    <submittedName>
        <fullName evidence="10">Sugar transporter</fullName>
    </submittedName>
</protein>
<feature type="transmembrane region" description="Helical" evidence="8">
    <location>
        <begin position="139"/>
        <end position="158"/>
    </location>
</feature>
<comment type="similarity">
    <text evidence="2 7">Belongs to the major facilitator superfamily. Sugar transporter (TC 2.A.1.1) family.</text>
</comment>
<dbReference type="InterPro" id="IPR003663">
    <property type="entry name" value="Sugar/inositol_transpt"/>
</dbReference>
<feature type="transmembrane region" description="Helical" evidence="8">
    <location>
        <begin position="331"/>
        <end position="349"/>
    </location>
</feature>
<gene>
    <name evidence="10" type="ORF">BCR43DRAFT_536500</name>
</gene>
<dbReference type="FunFam" id="1.20.1250.20:FF:000134">
    <property type="entry name" value="MFS sugar transporter protein"/>
    <property type="match status" value="1"/>
</dbReference>
<evidence type="ECO:0000259" key="9">
    <source>
        <dbReference type="PROSITE" id="PS50850"/>
    </source>
</evidence>
<dbReference type="Pfam" id="PF00083">
    <property type="entry name" value="Sugar_tr"/>
    <property type="match status" value="1"/>
</dbReference>
<feature type="transmembrane region" description="Helical" evidence="8">
    <location>
        <begin position="12"/>
        <end position="40"/>
    </location>
</feature>
<feature type="transmembrane region" description="Helical" evidence="8">
    <location>
        <begin position="106"/>
        <end position="127"/>
    </location>
</feature>
<feature type="transmembrane region" description="Helical" evidence="8">
    <location>
        <begin position="379"/>
        <end position="404"/>
    </location>
</feature>
<keyword evidence="3 7" id="KW-0813">Transport</keyword>
<keyword evidence="4 8" id="KW-0812">Transmembrane</keyword>
<dbReference type="STRING" id="13706.A0A1X2HXF0"/>
<dbReference type="InterPro" id="IPR020846">
    <property type="entry name" value="MFS_dom"/>
</dbReference>
<dbReference type="InterPro" id="IPR050360">
    <property type="entry name" value="MFS_Sugar_Transporters"/>
</dbReference>
<dbReference type="Proteomes" id="UP000242180">
    <property type="component" value="Unassembled WGS sequence"/>
</dbReference>
<dbReference type="OMA" id="WGRRRIM"/>
<evidence type="ECO:0000256" key="8">
    <source>
        <dbReference type="SAM" id="Phobius"/>
    </source>
</evidence>
<name>A0A1X2HXF0_SYNRA</name>
<evidence type="ECO:0000313" key="11">
    <source>
        <dbReference type="Proteomes" id="UP000242180"/>
    </source>
</evidence>
<evidence type="ECO:0000256" key="2">
    <source>
        <dbReference type="ARBA" id="ARBA00010992"/>
    </source>
</evidence>
<sequence>MFPQHPGTRLYLICSFVSLGGYMYGYDTGMLSGCLVMARFQSQFSVSDLPNAAIVASVPLVASVFASILSGFIADRIGRRPHFFVATAIKLIGSVVQMTADSFATLLVGRILAGAAIGIFSMLVPLYQSEISRPGVRGRLITFYQFGVTVGLCVAFWIDYGTSHIPNNLSWRIPIGLQILPPIVMFIGLFALPESPRWLIYRGRFEEAHSILTRLRSNEGECQMEFIGIVQDVTFDKNYSSKKSYSTLLQKGIENNRRRTLLGIGIHMLTQLTGINVLLFYLPHILQSTGITEVNSELLGNGVSGLVNMLATIPVFFFIDKWDRRRILKAASISMAVCMIMIATVLGVYSDQMVQHPGHFYPGAYVNVTVNISNDSATFGVLALLCLFVACFALSWGPLGWIYPAEIYPQLIRAKAMGVTTAASYCFNVAISQLAPLLFEYITWGTYVVFGCCCLLITWIVHVYYPETRGRSLEEIHLIFSNALIDQRPGAHHPSTAAEALEHLELAAYDNQHQQPITNGKHPIMPKLL</sequence>
<dbReference type="PRINTS" id="PR00171">
    <property type="entry name" value="SUGRTRNSPORT"/>
</dbReference>
<evidence type="ECO:0000256" key="3">
    <source>
        <dbReference type="ARBA" id="ARBA00022448"/>
    </source>
</evidence>
<keyword evidence="5 8" id="KW-1133">Transmembrane helix</keyword>
<accession>A0A1X2HXF0</accession>
<dbReference type="InterPro" id="IPR036259">
    <property type="entry name" value="MFS_trans_sf"/>
</dbReference>
<feature type="transmembrane region" description="Helical" evidence="8">
    <location>
        <begin position="52"/>
        <end position="74"/>
    </location>
</feature>
<proteinExistence type="inferred from homology"/>
<evidence type="ECO:0000256" key="7">
    <source>
        <dbReference type="RuleBase" id="RU003346"/>
    </source>
</evidence>
<dbReference type="AlphaFoldDB" id="A0A1X2HXF0"/>
<dbReference type="FunCoup" id="A0A1X2HXF0">
    <property type="interactions" value="332"/>
</dbReference>
<evidence type="ECO:0000256" key="5">
    <source>
        <dbReference type="ARBA" id="ARBA00022989"/>
    </source>
</evidence>
<feature type="domain" description="Major facilitator superfamily (MFS) profile" evidence="9">
    <location>
        <begin position="13"/>
        <end position="469"/>
    </location>
</feature>
<dbReference type="PROSITE" id="PS50850">
    <property type="entry name" value="MFS"/>
    <property type="match status" value="1"/>
</dbReference>
<comment type="caution">
    <text evidence="10">The sequence shown here is derived from an EMBL/GenBank/DDBJ whole genome shotgun (WGS) entry which is preliminary data.</text>
</comment>
<dbReference type="InterPro" id="IPR005829">
    <property type="entry name" value="Sugar_transporter_CS"/>
</dbReference>
<feature type="transmembrane region" description="Helical" evidence="8">
    <location>
        <begin position="170"/>
        <end position="192"/>
    </location>
</feature>
<dbReference type="NCBIfam" id="TIGR00879">
    <property type="entry name" value="SP"/>
    <property type="match status" value="1"/>
</dbReference>
<dbReference type="GO" id="GO:0016020">
    <property type="term" value="C:membrane"/>
    <property type="evidence" value="ECO:0007669"/>
    <property type="project" value="UniProtKB-SubCell"/>
</dbReference>
<feature type="transmembrane region" description="Helical" evidence="8">
    <location>
        <begin position="416"/>
        <end position="435"/>
    </location>
</feature>
<dbReference type="PANTHER" id="PTHR48022:SF2">
    <property type="entry name" value="PLASTIDIC GLUCOSE TRANSPORTER 4"/>
    <property type="match status" value="1"/>
</dbReference>
<evidence type="ECO:0000256" key="4">
    <source>
        <dbReference type="ARBA" id="ARBA00022692"/>
    </source>
</evidence>
<reference evidence="10 11" key="1">
    <citation type="submission" date="2016-07" db="EMBL/GenBank/DDBJ databases">
        <title>Pervasive Adenine N6-methylation of Active Genes in Fungi.</title>
        <authorList>
            <consortium name="DOE Joint Genome Institute"/>
            <person name="Mondo S.J."/>
            <person name="Dannebaum R.O."/>
            <person name="Kuo R.C."/>
            <person name="Labutti K."/>
            <person name="Haridas S."/>
            <person name="Kuo A."/>
            <person name="Salamov A."/>
            <person name="Ahrendt S.R."/>
            <person name="Lipzen A."/>
            <person name="Sullivan W."/>
            <person name="Andreopoulos W.B."/>
            <person name="Clum A."/>
            <person name="Lindquist E."/>
            <person name="Daum C."/>
            <person name="Ramamoorthy G.K."/>
            <person name="Gryganskyi A."/>
            <person name="Culley D."/>
            <person name="Magnuson J.K."/>
            <person name="James T.Y."/>
            <person name="O'Malley M.A."/>
            <person name="Stajich J.E."/>
            <person name="Spatafora J.W."/>
            <person name="Visel A."/>
            <person name="Grigoriev I.V."/>
        </authorList>
    </citation>
    <scope>NUCLEOTIDE SEQUENCE [LARGE SCALE GENOMIC DNA]</scope>
    <source>
        <strain evidence="10 11">NRRL 2496</strain>
    </source>
</reference>
<keyword evidence="6 8" id="KW-0472">Membrane</keyword>
<dbReference type="OrthoDB" id="4142200at2759"/>
<dbReference type="PANTHER" id="PTHR48022">
    <property type="entry name" value="PLASTIDIC GLUCOSE TRANSPORTER 4"/>
    <property type="match status" value="1"/>
</dbReference>
<dbReference type="Gene3D" id="1.20.1250.20">
    <property type="entry name" value="MFS general substrate transporter like domains"/>
    <property type="match status" value="1"/>
</dbReference>
<dbReference type="GO" id="GO:0005351">
    <property type="term" value="F:carbohydrate:proton symporter activity"/>
    <property type="evidence" value="ECO:0007669"/>
    <property type="project" value="TreeGrafter"/>
</dbReference>
<dbReference type="InParanoid" id="A0A1X2HXF0"/>
<dbReference type="EMBL" id="MCGN01000001">
    <property type="protein sequence ID" value="ORZ03758.1"/>
    <property type="molecule type" value="Genomic_DNA"/>
</dbReference>
<organism evidence="10 11">
    <name type="scientific">Syncephalastrum racemosum</name>
    <name type="common">Filamentous fungus</name>
    <dbReference type="NCBI Taxonomy" id="13706"/>
    <lineage>
        <taxon>Eukaryota</taxon>
        <taxon>Fungi</taxon>
        <taxon>Fungi incertae sedis</taxon>
        <taxon>Mucoromycota</taxon>
        <taxon>Mucoromycotina</taxon>
        <taxon>Mucoromycetes</taxon>
        <taxon>Mucorales</taxon>
        <taxon>Syncephalastraceae</taxon>
        <taxon>Syncephalastrum</taxon>
    </lineage>
</organism>
<feature type="transmembrane region" description="Helical" evidence="8">
    <location>
        <begin position="261"/>
        <end position="282"/>
    </location>
</feature>
<dbReference type="InterPro" id="IPR005828">
    <property type="entry name" value="MFS_sugar_transport-like"/>
</dbReference>
<dbReference type="PROSITE" id="PS00217">
    <property type="entry name" value="SUGAR_TRANSPORT_2"/>
    <property type="match status" value="1"/>
</dbReference>
<feature type="transmembrane region" description="Helical" evidence="8">
    <location>
        <begin position="302"/>
        <end position="319"/>
    </location>
</feature>